<dbReference type="EC" id="2.7.7.6" evidence="7"/>
<evidence type="ECO:0000256" key="6">
    <source>
        <dbReference type="ARBA" id="ARBA00048552"/>
    </source>
</evidence>
<proteinExistence type="inferred from homology"/>
<feature type="domain" description="DNA-directed RNA polymerase subunit 2 hybrid-binding" evidence="10">
    <location>
        <begin position="616"/>
        <end position="979"/>
    </location>
</feature>
<comment type="subunit">
    <text evidence="7 9">In plastids the minimal PEP RNA polymerase catalytic core is composed of four subunits: alpha, beta, beta', and beta''. When a (nuclear-encoded) sigma factor is associated with the core the holoenzyme is formed, which can initiate transcription.</text>
</comment>
<dbReference type="InterPro" id="IPR015712">
    <property type="entry name" value="DNA-dir_RNA_pol_su2"/>
</dbReference>
<keyword evidence="15" id="KW-0934">Plastid</keyword>
<sequence length="1064" mass="121958">MNLLTQRVNYQTFLEKGIKNELTKINLINHYNFEVKLDTYKLKYKKPRYSIQQCIKKSKTYTVPVYMPLEIKYKEKTIIKNKYLLIGEIPLMTEKGNFIINGNTRIIVNQIIRSPGIYFKKNKNEDSATATIIPNQGSWITIKIDKKDEIYAKIDKQKKIPLLTLLESIGFTKKKIIYSLNELKVIENLNKKERIYNAEKSNFISNELTKDGYTNLIEVKSAVGKKFMDGTRYDLGENGRSKINNKIYKKDYWKQSRTLNPEDILYCIKYLIKLKKGIGHSDDIDNLKNKRIRQSGELLQNQVKTVINDIVKGIKEKLEKSEEDFANGKEQIKITEIINHHVLTNIMKKFFTTNQLSQLMEETNPLAEITQKRKVSSFGIGAIDKKKANLNVREIHPSQYGKICPIETTDGKNAGLILSLSKDARINEYGFIETPYYKVINKKIYKPFGIFYISSEQESKYNFATNKFKQLENCMVASIRNNEFLITKSSKINFVSLSPNQIISIGTGLIPFLEHDDANRALMGSNMQRQAMPLIKKEVPIVGTGTETRIANDSQLTIVARKSGQVMHSSNRKILIFQMKTKLKKSNLQIVKKSLVNKIKNNIIDKKIFKYFKKTKYLLGKERKSNQNTQIKQIASIKKKEWIKKGQILAEGNGTLKGELSLGKNILIGYMTWKGYNFEDAIVISERLRTENLFTSIHTKKYKTYLIKNEINEEKLTILIPNIRLKNLINLKKNGIVKVGAVISNEAILVGKIRNLPNKSINSRLLTTIFQRNIIKDISLKLPKGIKGTVTKTSITKRKNLYSIIIYTNEKRKIQIGDKIAGRHGNKGIVSRILPLEDMPYLQDGTPIDMLLNPLGIPSRMNVGQILECLLGLASKNLNEKYRILPFNESEKENISTKIVYNKLNEARKKTKKKWLFSANFPGKMKILNGMTGEVFTQPVTVGYAYMLKLMHLVEDKINARLTGPYSLILKQPIRGKAKKGGQRFGEMEVWALEGFGSAYILQELLTIKSDDLTNRSKALIAIMKGTEIPKPSIPESLKTLILELQCLCLRINIYSENSENFFK</sequence>
<evidence type="ECO:0000313" key="15">
    <source>
        <dbReference type="EMBL" id="AFZ88782.1"/>
    </source>
</evidence>
<dbReference type="EMBL" id="JX457480">
    <property type="protein sequence ID" value="AFZ88782.1"/>
    <property type="molecule type" value="Genomic_DNA"/>
</dbReference>
<dbReference type="Pfam" id="PF04560">
    <property type="entry name" value="RNA_pol_Rpb2_7"/>
    <property type="match status" value="1"/>
</dbReference>
<keyword evidence="2 7" id="KW-0240">DNA-directed RNA polymerase</keyword>
<accession>L0BGG6</accession>
<dbReference type="GeneID" id="14411871"/>
<dbReference type="PROSITE" id="PS01166">
    <property type="entry name" value="RNA_POL_BETA"/>
    <property type="match status" value="1"/>
</dbReference>
<dbReference type="InterPro" id="IPR037033">
    <property type="entry name" value="DNA-dir_RNAP_su2_hyb_sf"/>
</dbReference>
<organism evidence="15">
    <name type="scientific">Monomorphina aenigmatica</name>
    <name type="common">Euglenoid</name>
    <name type="synonym">Phacus aenigmaticus</name>
    <dbReference type="NCBI Taxonomy" id="304863"/>
    <lineage>
        <taxon>Eukaryota</taxon>
        <taxon>Discoba</taxon>
        <taxon>Euglenozoa</taxon>
        <taxon>Euglenida</taxon>
        <taxon>Spirocuta</taxon>
        <taxon>Euglenophyceae</taxon>
        <taxon>Euglenales</taxon>
        <taxon>Euglenaceae</taxon>
        <taxon>Monomorphina</taxon>
    </lineage>
</organism>
<comment type="subcellular location">
    <subcellularLocation>
        <location evidence="7">Plastid</location>
        <location evidence="7">Chloroplast</location>
    </subcellularLocation>
</comment>
<evidence type="ECO:0000256" key="3">
    <source>
        <dbReference type="ARBA" id="ARBA00022679"/>
    </source>
</evidence>
<dbReference type="Gene3D" id="3.90.1800.10">
    <property type="entry name" value="RNA polymerase alpha subunit dimerisation domain"/>
    <property type="match status" value="1"/>
</dbReference>
<feature type="domain" description="RNA polymerase beta subunit protrusion" evidence="13">
    <location>
        <begin position="29"/>
        <end position="326"/>
    </location>
</feature>
<keyword evidence="3 7" id="KW-0808">Transferase</keyword>
<evidence type="ECO:0000259" key="11">
    <source>
        <dbReference type="Pfam" id="PF04560"/>
    </source>
</evidence>
<evidence type="ECO:0000259" key="10">
    <source>
        <dbReference type="Pfam" id="PF00562"/>
    </source>
</evidence>
<dbReference type="HAMAP" id="MF_01321">
    <property type="entry name" value="RNApol_bact_RpoB"/>
    <property type="match status" value="1"/>
</dbReference>
<dbReference type="PANTHER" id="PTHR20856">
    <property type="entry name" value="DNA-DIRECTED RNA POLYMERASE I SUBUNIT 2"/>
    <property type="match status" value="1"/>
</dbReference>
<dbReference type="AlphaFoldDB" id="L0BGG6"/>
<comment type="catalytic activity">
    <reaction evidence="6 7 9">
        <text>RNA(n) + a ribonucleoside 5'-triphosphate = RNA(n+1) + diphosphate</text>
        <dbReference type="Rhea" id="RHEA:21248"/>
        <dbReference type="Rhea" id="RHEA-COMP:14527"/>
        <dbReference type="Rhea" id="RHEA-COMP:17342"/>
        <dbReference type="ChEBI" id="CHEBI:33019"/>
        <dbReference type="ChEBI" id="CHEBI:61557"/>
        <dbReference type="ChEBI" id="CHEBI:140395"/>
        <dbReference type="EC" id="2.7.7.6"/>
    </reaction>
</comment>
<evidence type="ECO:0000256" key="5">
    <source>
        <dbReference type="ARBA" id="ARBA00023163"/>
    </source>
</evidence>
<feature type="domain" description="RNA polymerase Rpb2" evidence="11">
    <location>
        <begin position="981"/>
        <end position="1056"/>
    </location>
</feature>
<dbReference type="InterPro" id="IPR007121">
    <property type="entry name" value="RNA_pol_bsu_CS"/>
</dbReference>
<comment type="similarity">
    <text evidence="1 7 8">Belongs to the RNA polymerase beta chain family.</text>
</comment>
<dbReference type="Pfam" id="PF04563">
    <property type="entry name" value="RNA_pol_Rpb2_1"/>
    <property type="match status" value="1"/>
</dbReference>
<feature type="domain" description="RNA polymerase Rpb2" evidence="12">
    <location>
        <begin position="113"/>
        <end position="293"/>
    </location>
</feature>
<dbReference type="InterPro" id="IPR007645">
    <property type="entry name" value="RNA_pol_Rpb2_3"/>
</dbReference>
<dbReference type="Pfam" id="PF04561">
    <property type="entry name" value="RNA_pol_Rpb2_2"/>
    <property type="match status" value="1"/>
</dbReference>
<protein>
    <recommendedName>
        <fullName evidence="7">DNA-directed RNA polymerase subunit beta</fullName>
        <ecNumber evidence="7">2.7.7.6</ecNumber>
    </recommendedName>
    <alternativeName>
        <fullName evidence="7">PEP</fullName>
    </alternativeName>
    <alternativeName>
        <fullName evidence="7">Plastid-encoded RNA polymerase subunit beta</fullName>
        <shortName evidence="7">RNA polymerase subunit beta</shortName>
    </alternativeName>
</protein>
<gene>
    <name evidence="7 15" type="primary">rpoB</name>
</gene>
<dbReference type="NCBIfam" id="NF001616">
    <property type="entry name" value="PRK00405.1"/>
    <property type="match status" value="1"/>
</dbReference>
<evidence type="ECO:0000256" key="7">
    <source>
        <dbReference type="HAMAP-Rule" id="MF_01321"/>
    </source>
</evidence>
<reference evidence="15" key="1">
    <citation type="journal article" date="2012" name="PLoS ONE">
        <title>Evidence for Transitional Stages in the Evolution of Euglenid Group II Introns and Twintrons in the Monomorphina aenigmatica Plastid Genome.</title>
        <authorList>
            <person name="Pombert J.-F."/>
            <person name="James E.R."/>
            <person name="Janouskovec J."/>
            <person name="Keeling P.J."/>
        </authorList>
    </citation>
    <scope>NUCLEOTIDE SEQUENCE</scope>
    <source>
        <strain evidence="15">UTEX1284</strain>
    </source>
</reference>
<evidence type="ECO:0000256" key="1">
    <source>
        <dbReference type="ARBA" id="ARBA00006835"/>
    </source>
</evidence>
<keyword evidence="15" id="KW-0150">Chloroplast</keyword>
<evidence type="ECO:0000259" key="14">
    <source>
        <dbReference type="Pfam" id="PF04565"/>
    </source>
</evidence>
<dbReference type="GO" id="GO:0009507">
    <property type="term" value="C:chloroplast"/>
    <property type="evidence" value="ECO:0007669"/>
    <property type="project" value="UniProtKB-SubCell"/>
</dbReference>
<dbReference type="Gene3D" id="2.40.50.150">
    <property type="match status" value="1"/>
</dbReference>
<dbReference type="Pfam" id="PF04565">
    <property type="entry name" value="RNA_pol_Rpb2_3"/>
    <property type="match status" value="1"/>
</dbReference>
<evidence type="ECO:0000256" key="4">
    <source>
        <dbReference type="ARBA" id="ARBA00022695"/>
    </source>
</evidence>
<dbReference type="GO" id="GO:0032549">
    <property type="term" value="F:ribonucleoside binding"/>
    <property type="evidence" value="ECO:0007669"/>
    <property type="project" value="InterPro"/>
</dbReference>
<dbReference type="InterPro" id="IPR010243">
    <property type="entry name" value="RNA_pol_bsu_bac"/>
</dbReference>
<dbReference type="GO" id="GO:0000428">
    <property type="term" value="C:DNA-directed RNA polymerase complex"/>
    <property type="evidence" value="ECO:0007669"/>
    <property type="project" value="UniProtKB-KW"/>
</dbReference>
<dbReference type="Gene3D" id="3.90.1110.10">
    <property type="entry name" value="RNA polymerase Rpb2, domain 2"/>
    <property type="match status" value="1"/>
</dbReference>
<name>L0BGG6_MONAE</name>
<comment type="function">
    <text evidence="7 9">DNA-dependent RNA polymerase catalyzes the transcription of DNA into RNA using the four ribonucleoside triphosphates as substrates.</text>
</comment>
<dbReference type="Gene3D" id="2.30.150.10">
    <property type="entry name" value="DNA-directed RNA polymerase, beta subunit, external 1 domain"/>
    <property type="match status" value="1"/>
</dbReference>
<keyword evidence="5 7" id="KW-0804">Transcription</keyword>
<evidence type="ECO:0000259" key="13">
    <source>
        <dbReference type="Pfam" id="PF04563"/>
    </source>
</evidence>
<dbReference type="InterPro" id="IPR007642">
    <property type="entry name" value="RNA_pol_Rpb2_2"/>
</dbReference>
<dbReference type="SUPFAM" id="SSF64484">
    <property type="entry name" value="beta and beta-prime subunits of DNA dependent RNA-polymerase"/>
    <property type="match status" value="1"/>
</dbReference>
<dbReference type="InterPro" id="IPR007120">
    <property type="entry name" value="DNA-dir_RNAP_su2_dom"/>
</dbReference>
<dbReference type="Pfam" id="PF00562">
    <property type="entry name" value="RNA_pol_Rpb2_6"/>
    <property type="match status" value="1"/>
</dbReference>
<dbReference type="CDD" id="cd00653">
    <property type="entry name" value="RNA_pol_B_RPB2"/>
    <property type="match status" value="1"/>
</dbReference>
<keyword evidence="4 7" id="KW-0548">Nucleotidyltransferase</keyword>
<dbReference type="GO" id="GO:0006351">
    <property type="term" value="P:DNA-templated transcription"/>
    <property type="evidence" value="ECO:0007669"/>
    <property type="project" value="UniProtKB-UniRule"/>
</dbReference>
<dbReference type="InterPro" id="IPR014724">
    <property type="entry name" value="RNA_pol_RPB2_OB-fold"/>
</dbReference>
<evidence type="ECO:0000256" key="9">
    <source>
        <dbReference type="RuleBase" id="RU363031"/>
    </source>
</evidence>
<evidence type="ECO:0000256" key="2">
    <source>
        <dbReference type="ARBA" id="ARBA00022478"/>
    </source>
</evidence>
<dbReference type="GO" id="GO:0003677">
    <property type="term" value="F:DNA binding"/>
    <property type="evidence" value="ECO:0007669"/>
    <property type="project" value="UniProtKB-UniRule"/>
</dbReference>
<dbReference type="Gene3D" id="3.90.1100.10">
    <property type="match status" value="1"/>
</dbReference>
<dbReference type="InterPro" id="IPR007644">
    <property type="entry name" value="RNA_pol_bsu_protrusion"/>
</dbReference>
<dbReference type="InterPro" id="IPR007641">
    <property type="entry name" value="RNA_pol_Rpb2_7"/>
</dbReference>
<dbReference type="RefSeq" id="YP_007317180.1">
    <property type="nucleotide sequence ID" value="NC_020018.1"/>
</dbReference>
<feature type="domain" description="RNA polymerase Rpb2" evidence="14">
    <location>
        <begin position="358"/>
        <end position="426"/>
    </location>
</feature>
<evidence type="ECO:0000259" key="12">
    <source>
        <dbReference type="Pfam" id="PF04561"/>
    </source>
</evidence>
<dbReference type="GO" id="GO:0003899">
    <property type="term" value="F:DNA-directed RNA polymerase activity"/>
    <property type="evidence" value="ECO:0007669"/>
    <property type="project" value="UniProtKB-UniRule"/>
</dbReference>
<dbReference type="InterPro" id="IPR042107">
    <property type="entry name" value="DNA-dir_RNA_pol_bsu_ext_1_sf"/>
</dbReference>
<dbReference type="Gene3D" id="2.40.270.10">
    <property type="entry name" value="DNA-directed RNA polymerase, subunit 2, domain 6"/>
    <property type="match status" value="1"/>
</dbReference>
<evidence type="ECO:0000256" key="8">
    <source>
        <dbReference type="RuleBase" id="RU000434"/>
    </source>
</evidence>
<dbReference type="Gene3D" id="2.40.50.100">
    <property type="match status" value="1"/>
</dbReference>
<dbReference type="InterPro" id="IPR037034">
    <property type="entry name" value="RNA_pol_Rpb2_2_sf"/>
</dbReference>
<geneLocation type="chloroplast" evidence="15"/>